<dbReference type="InterPro" id="IPR050706">
    <property type="entry name" value="Cyclic-di-GMP_PDE-like"/>
</dbReference>
<dbReference type="Proteomes" id="UP000630887">
    <property type="component" value="Unassembled WGS sequence"/>
</dbReference>
<organism evidence="2 3">
    <name type="scientific">Catellatospora coxensis</name>
    <dbReference type="NCBI Taxonomy" id="310354"/>
    <lineage>
        <taxon>Bacteria</taxon>
        <taxon>Bacillati</taxon>
        <taxon>Actinomycetota</taxon>
        <taxon>Actinomycetes</taxon>
        <taxon>Micromonosporales</taxon>
        <taxon>Micromonosporaceae</taxon>
        <taxon>Catellatospora</taxon>
    </lineage>
</organism>
<reference evidence="2 3" key="1">
    <citation type="submission" date="2021-01" db="EMBL/GenBank/DDBJ databases">
        <title>Whole genome shotgun sequence of Catellatospora coxensis NBRC 107359.</title>
        <authorList>
            <person name="Komaki H."/>
            <person name="Tamura T."/>
        </authorList>
    </citation>
    <scope>NUCLEOTIDE SEQUENCE [LARGE SCALE GENOMIC DNA]</scope>
    <source>
        <strain evidence="2 3">NBRC 107359</strain>
    </source>
</reference>
<dbReference type="GO" id="GO:0071111">
    <property type="term" value="F:cyclic-guanylate-specific phosphodiesterase activity"/>
    <property type="evidence" value="ECO:0007669"/>
    <property type="project" value="InterPro"/>
</dbReference>
<dbReference type="SUPFAM" id="SSF141868">
    <property type="entry name" value="EAL domain-like"/>
    <property type="match status" value="1"/>
</dbReference>
<proteinExistence type="predicted"/>
<keyword evidence="3" id="KW-1185">Reference proteome</keyword>
<dbReference type="AlphaFoldDB" id="A0A8J3KL80"/>
<dbReference type="Gene3D" id="3.20.20.450">
    <property type="entry name" value="EAL domain"/>
    <property type="match status" value="1"/>
</dbReference>
<evidence type="ECO:0000313" key="3">
    <source>
        <dbReference type="Proteomes" id="UP000630887"/>
    </source>
</evidence>
<dbReference type="InterPro" id="IPR001633">
    <property type="entry name" value="EAL_dom"/>
</dbReference>
<dbReference type="SMART" id="SM00052">
    <property type="entry name" value="EAL"/>
    <property type="match status" value="1"/>
</dbReference>
<gene>
    <name evidence="2" type="ORF">Cco03nite_17370</name>
</gene>
<accession>A0A8J3KL80</accession>
<feature type="domain" description="EAL" evidence="1">
    <location>
        <begin position="1"/>
        <end position="248"/>
    </location>
</feature>
<evidence type="ECO:0000259" key="1">
    <source>
        <dbReference type="PROSITE" id="PS50883"/>
    </source>
</evidence>
<sequence>MSSVRDDFDALLAARAVSPVFQPIVSLRDGRAVGLEALARGPHGTRYESPTSLFAEAARRGVTAELDWICGVNACALVLDTDLRHVPVFVNVDPATFGTPCPIDLLPTYQRALRELDLIIEITERRGGDPAAILRGVTTFRQQGGRIAVDDVGVDPFSLNMISVLAPDVIKLDRSVTQCAGPSWAQTFVINSVQMEAQATGAAVLCEGIETPEHLAAARAMGATLGQGWLFGRPARLPAAVDLSADPIPRVAPYPPSASTPFSAIRGRAPTLPMSPQMLTPLWALLEEMALHTDAVRVLYAAVPATTPLDEQTWLTYSHIAKRGIAVVVFGQASAAPLGAGVHVVPLPDSDPVQGERALVAVGSHFAAAVLARRAEPDLYDAVLTYDRRIVIEALHALVGRLTSLSVDEPGRGV</sequence>
<dbReference type="InterPro" id="IPR035919">
    <property type="entry name" value="EAL_sf"/>
</dbReference>
<dbReference type="CDD" id="cd01948">
    <property type="entry name" value="EAL"/>
    <property type="match status" value="1"/>
</dbReference>
<dbReference type="PANTHER" id="PTHR33121:SF76">
    <property type="entry name" value="SIGNALING PROTEIN"/>
    <property type="match status" value="1"/>
</dbReference>
<evidence type="ECO:0000313" key="2">
    <source>
        <dbReference type="EMBL" id="GIG05037.1"/>
    </source>
</evidence>
<protein>
    <recommendedName>
        <fullName evidence="1">EAL domain-containing protein</fullName>
    </recommendedName>
</protein>
<dbReference type="PROSITE" id="PS50883">
    <property type="entry name" value="EAL"/>
    <property type="match status" value="1"/>
</dbReference>
<dbReference type="RefSeq" id="WP_203690840.1">
    <property type="nucleotide sequence ID" value="NZ_BAAALC010000016.1"/>
</dbReference>
<dbReference type="PANTHER" id="PTHR33121">
    <property type="entry name" value="CYCLIC DI-GMP PHOSPHODIESTERASE PDEF"/>
    <property type="match status" value="1"/>
</dbReference>
<dbReference type="EMBL" id="BONI01000011">
    <property type="protein sequence ID" value="GIG05037.1"/>
    <property type="molecule type" value="Genomic_DNA"/>
</dbReference>
<name>A0A8J3KL80_9ACTN</name>
<dbReference type="Pfam" id="PF00563">
    <property type="entry name" value="EAL"/>
    <property type="match status" value="1"/>
</dbReference>
<comment type="caution">
    <text evidence="2">The sequence shown here is derived from an EMBL/GenBank/DDBJ whole genome shotgun (WGS) entry which is preliminary data.</text>
</comment>